<organism evidence="14 15">
    <name type="scientific">Anaerobacterium chartisolvens</name>
    <dbReference type="NCBI Taxonomy" id="1297424"/>
    <lineage>
        <taxon>Bacteria</taxon>
        <taxon>Bacillati</taxon>
        <taxon>Bacillota</taxon>
        <taxon>Clostridia</taxon>
        <taxon>Eubacteriales</taxon>
        <taxon>Oscillospiraceae</taxon>
        <taxon>Anaerobacterium</taxon>
    </lineage>
</organism>
<keyword evidence="7 14" id="KW-0418">Kinase</keyword>
<dbReference type="SMART" id="SM00304">
    <property type="entry name" value="HAMP"/>
    <property type="match status" value="1"/>
</dbReference>
<gene>
    <name evidence="14" type="ORF">DFR58_11095</name>
</gene>
<dbReference type="InterPro" id="IPR050640">
    <property type="entry name" value="Bact_2-comp_sensor_kinase"/>
</dbReference>
<keyword evidence="6" id="KW-0547">Nucleotide-binding</keyword>
<dbReference type="GO" id="GO:0000155">
    <property type="term" value="F:phosphorelay sensor kinase activity"/>
    <property type="evidence" value="ECO:0007669"/>
    <property type="project" value="InterPro"/>
</dbReference>
<dbReference type="PANTHER" id="PTHR34220">
    <property type="entry name" value="SENSOR HISTIDINE KINASE YPDA"/>
    <property type="match status" value="1"/>
</dbReference>
<keyword evidence="4" id="KW-0808">Transferase</keyword>
<dbReference type="OrthoDB" id="9809348at2"/>
<evidence type="ECO:0000256" key="10">
    <source>
        <dbReference type="ARBA" id="ARBA00023012"/>
    </source>
</evidence>
<comment type="subcellular location">
    <subcellularLocation>
        <location evidence="1">Cell membrane</location>
        <topology evidence="1">Multi-pass membrane protein</topology>
    </subcellularLocation>
</comment>
<dbReference type="Gene3D" id="3.30.565.10">
    <property type="entry name" value="Histidine kinase-like ATPase, C-terminal domain"/>
    <property type="match status" value="1"/>
</dbReference>
<feature type="transmembrane region" description="Helical" evidence="12">
    <location>
        <begin position="298"/>
        <end position="323"/>
    </location>
</feature>
<dbReference type="PANTHER" id="PTHR34220:SF11">
    <property type="entry name" value="SENSOR PROTEIN KINASE HPTS"/>
    <property type="match status" value="1"/>
</dbReference>
<keyword evidence="10" id="KW-0902">Two-component regulatory system</keyword>
<evidence type="ECO:0000313" key="15">
    <source>
        <dbReference type="Proteomes" id="UP000253034"/>
    </source>
</evidence>
<dbReference type="Pfam" id="PF00672">
    <property type="entry name" value="HAMP"/>
    <property type="match status" value="1"/>
</dbReference>
<evidence type="ECO:0000256" key="8">
    <source>
        <dbReference type="ARBA" id="ARBA00022840"/>
    </source>
</evidence>
<dbReference type="SUPFAM" id="SSF158472">
    <property type="entry name" value="HAMP domain-like"/>
    <property type="match status" value="1"/>
</dbReference>
<evidence type="ECO:0000256" key="6">
    <source>
        <dbReference type="ARBA" id="ARBA00022741"/>
    </source>
</evidence>
<keyword evidence="15" id="KW-1185">Reference proteome</keyword>
<keyword evidence="3" id="KW-0597">Phosphoprotein</keyword>
<keyword evidence="5 12" id="KW-0812">Transmembrane</keyword>
<evidence type="ECO:0000256" key="9">
    <source>
        <dbReference type="ARBA" id="ARBA00022989"/>
    </source>
</evidence>
<keyword evidence="11 12" id="KW-0472">Membrane</keyword>
<comment type="caution">
    <text evidence="14">The sequence shown here is derived from an EMBL/GenBank/DDBJ whole genome shotgun (WGS) entry which is preliminary data.</text>
</comment>
<evidence type="ECO:0000256" key="7">
    <source>
        <dbReference type="ARBA" id="ARBA00022777"/>
    </source>
</evidence>
<name>A0A369B4Z9_9FIRM</name>
<dbReference type="SUPFAM" id="SSF55874">
    <property type="entry name" value="ATPase domain of HSP90 chaperone/DNA topoisomerase II/histidine kinase"/>
    <property type="match status" value="1"/>
</dbReference>
<evidence type="ECO:0000256" key="3">
    <source>
        <dbReference type="ARBA" id="ARBA00022553"/>
    </source>
</evidence>
<sequence length="586" mass="65441">MTYFNKAVNSIKALFLNSSIKHKMLIVFTAFMLFYICISSVIYINILSRETTSQISQHSHKTTELIRSNINALVQSASNISRIFTINSTVRKYLSDPKPSIELSGSVNEILSNTHITFANIDSIYLYNLYGSCLRSTKFLTFSTVEDITHSPMYKELLDLRGGYKISINAEKTLFSTSGENLISVARVINDIDSLMPIGVLIVNISESSLSDILQEAGANPSSSFVILDADNNSVIKNSASYEIYSPYFPESGDTERIVSINNERYFIYKLDVAEMGWKIIICSSLSHLSYGTRTLNIVYVVFIGITILLFILGSVFTANLITSPIKKLINSMQGVTRGVFKRVSYNTGNDEIGELKNNYNLMIIEINNLIIKLVDEEKQKMKLELGMLNEQIKPHFLYNTLDSIAFLALSDNNTGVYESLNALAGFYRMSLSKGSETISLSDEVKLVKNYLTLQKLRYGEIITDEYNIEGNAMQIKILRNILQPLVENSIYHGIRPGGEAGVIKISAYTTPEYLFISVEDDGIGMDSSEIQSIASGKLEQNQASFGLRGTIRRLSIHYGTDDIYTVESEKYAGTKITLKIPLQGG</sequence>
<feature type="domain" description="HAMP" evidence="13">
    <location>
        <begin position="320"/>
        <end position="372"/>
    </location>
</feature>
<keyword evidence="2" id="KW-1003">Cell membrane</keyword>
<protein>
    <submittedName>
        <fullName evidence="14">Two-component system sensor histidine kinase YesM</fullName>
    </submittedName>
</protein>
<dbReference type="InterPro" id="IPR036890">
    <property type="entry name" value="HATPase_C_sf"/>
</dbReference>
<dbReference type="InterPro" id="IPR033479">
    <property type="entry name" value="dCache_1"/>
</dbReference>
<dbReference type="AlphaFoldDB" id="A0A369B4Z9"/>
<evidence type="ECO:0000313" key="14">
    <source>
        <dbReference type="EMBL" id="RCX16599.1"/>
    </source>
</evidence>
<feature type="transmembrane region" description="Helical" evidence="12">
    <location>
        <begin position="25"/>
        <end position="46"/>
    </location>
</feature>
<dbReference type="InterPro" id="IPR003660">
    <property type="entry name" value="HAMP_dom"/>
</dbReference>
<proteinExistence type="predicted"/>
<dbReference type="InterPro" id="IPR003594">
    <property type="entry name" value="HATPase_dom"/>
</dbReference>
<evidence type="ECO:0000256" key="5">
    <source>
        <dbReference type="ARBA" id="ARBA00022692"/>
    </source>
</evidence>
<dbReference type="Gene3D" id="6.10.340.10">
    <property type="match status" value="1"/>
</dbReference>
<evidence type="ECO:0000256" key="2">
    <source>
        <dbReference type="ARBA" id="ARBA00022475"/>
    </source>
</evidence>
<dbReference type="Pfam" id="PF06580">
    <property type="entry name" value="His_kinase"/>
    <property type="match status" value="1"/>
</dbReference>
<evidence type="ECO:0000256" key="1">
    <source>
        <dbReference type="ARBA" id="ARBA00004651"/>
    </source>
</evidence>
<dbReference type="Proteomes" id="UP000253034">
    <property type="component" value="Unassembled WGS sequence"/>
</dbReference>
<dbReference type="PROSITE" id="PS50885">
    <property type="entry name" value="HAMP"/>
    <property type="match status" value="1"/>
</dbReference>
<evidence type="ECO:0000256" key="11">
    <source>
        <dbReference type="ARBA" id="ARBA00023136"/>
    </source>
</evidence>
<dbReference type="GO" id="GO:0005524">
    <property type="term" value="F:ATP binding"/>
    <property type="evidence" value="ECO:0007669"/>
    <property type="project" value="UniProtKB-KW"/>
</dbReference>
<dbReference type="Pfam" id="PF02743">
    <property type="entry name" value="dCache_1"/>
    <property type="match status" value="1"/>
</dbReference>
<dbReference type="Pfam" id="PF02518">
    <property type="entry name" value="HATPase_c"/>
    <property type="match status" value="1"/>
</dbReference>
<dbReference type="GO" id="GO:0005886">
    <property type="term" value="C:plasma membrane"/>
    <property type="evidence" value="ECO:0007669"/>
    <property type="project" value="UniProtKB-SubCell"/>
</dbReference>
<evidence type="ECO:0000256" key="4">
    <source>
        <dbReference type="ARBA" id="ARBA00022679"/>
    </source>
</evidence>
<accession>A0A369B4Z9</accession>
<keyword evidence="9 12" id="KW-1133">Transmembrane helix</keyword>
<reference evidence="14 15" key="1">
    <citation type="submission" date="2018-07" db="EMBL/GenBank/DDBJ databases">
        <title>Genomic Encyclopedia of Type Strains, Phase IV (KMG-IV): sequencing the most valuable type-strain genomes for metagenomic binning, comparative biology and taxonomic classification.</title>
        <authorList>
            <person name="Goeker M."/>
        </authorList>
    </citation>
    <scope>NUCLEOTIDE SEQUENCE [LARGE SCALE GENOMIC DNA]</scope>
    <source>
        <strain evidence="14 15">DSM 27016</strain>
    </source>
</reference>
<dbReference type="CDD" id="cd06225">
    <property type="entry name" value="HAMP"/>
    <property type="match status" value="1"/>
</dbReference>
<evidence type="ECO:0000256" key="12">
    <source>
        <dbReference type="SAM" id="Phobius"/>
    </source>
</evidence>
<dbReference type="RefSeq" id="WP_114297758.1">
    <property type="nucleotide sequence ID" value="NZ_QPJT01000010.1"/>
</dbReference>
<dbReference type="SMART" id="SM00387">
    <property type="entry name" value="HATPase_c"/>
    <property type="match status" value="1"/>
</dbReference>
<evidence type="ECO:0000259" key="13">
    <source>
        <dbReference type="PROSITE" id="PS50885"/>
    </source>
</evidence>
<keyword evidence="8" id="KW-0067">ATP-binding</keyword>
<dbReference type="InterPro" id="IPR010559">
    <property type="entry name" value="Sig_transdc_His_kin_internal"/>
</dbReference>
<dbReference type="EMBL" id="QPJT01000010">
    <property type="protein sequence ID" value="RCX16599.1"/>
    <property type="molecule type" value="Genomic_DNA"/>
</dbReference>